<evidence type="ECO:0000256" key="17">
    <source>
        <dbReference type="ARBA" id="ARBA00030571"/>
    </source>
</evidence>
<dbReference type="GO" id="GO:0016301">
    <property type="term" value="F:kinase activity"/>
    <property type="evidence" value="ECO:0007669"/>
    <property type="project" value="UniProtKB-KW"/>
</dbReference>
<keyword evidence="11" id="KW-0808">Transferase</keyword>
<dbReference type="Gene3D" id="3.40.50.300">
    <property type="entry name" value="P-loop containing nucleotide triphosphate hydrolases"/>
    <property type="match status" value="1"/>
</dbReference>
<accession>A0ABV5AUS0</accession>
<keyword evidence="14" id="KW-0067">ATP-binding</keyword>
<keyword evidence="19" id="KW-1185">Reference proteome</keyword>
<dbReference type="Pfam" id="PF02283">
    <property type="entry name" value="CobU"/>
    <property type="match status" value="1"/>
</dbReference>
<evidence type="ECO:0000256" key="15">
    <source>
        <dbReference type="ARBA" id="ARBA00023134"/>
    </source>
</evidence>
<name>A0ABV5AUS0_9BACL</name>
<dbReference type="RefSeq" id="WP_375356016.1">
    <property type="nucleotide sequence ID" value="NZ_JBHHMI010000011.1"/>
</dbReference>
<dbReference type="PANTHER" id="PTHR34848:SF1">
    <property type="entry name" value="BIFUNCTIONAL ADENOSYLCOBALAMIN BIOSYNTHESIS PROTEIN COBU"/>
    <property type="match status" value="1"/>
</dbReference>
<comment type="similarity">
    <text evidence="7">Belongs to the CobU/CobP family.</text>
</comment>
<dbReference type="EMBL" id="JBHHMI010000011">
    <property type="protein sequence ID" value="MFB5267961.1"/>
    <property type="molecule type" value="Genomic_DNA"/>
</dbReference>
<keyword evidence="12" id="KW-0547">Nucleotide-binding</keyword>
<evidence type="ECO:0000256" key="5">
    <source>
        <dbReference type="ARBA" id="ARBA00004692"/>
    </source>
</evidence>
<evidence type="ECO:0000256" key="2">
    <source>
        <dbReference type="ARBA" id="ARBA00000711"/>
    </source>
</evidence>
<gene>
    <name evidence="18" type="ORF">ACE41H_14430</name>
</gene>
<comment type="function">
    <text evidence="4">Catalyzes ATP-dependent phosphorylation of adenosylcobinamide and addition of GMP to adenosylcobinamide phosphate.</text>
</comment>
<proteinExistence type="inferred from homology"/>
<keyword evidence="10" id="KW-0169">Cobalamin biosynthesis</keyword>
<evidence type="ECO:0000256" key="12">
    <source>
        <dbReference type="ARBA" id="ARBA00022741"/>
    </source>
</evidence>
<evidence type="ECO:0000256" key="13">
    <source>
        <dbReference type="ARBA" id="ARBA00022777"/>
    </source>
</evidence>
<evidence type="ECO:0000256" key="7">
    <source>
        <dbReference type="ARBA" id="ARBA00007490"/>
    </source>
</evidence>
<evidence type="ECO:0000313" key="19">
    <source>
        <dbReference type="Proteomes" id="UP001580346"/>
    </source>
</evidence>
<keyword evidence="13 18" id="KW-0418">Kinase</keyword>
<sequence length="184" mass="20471">MLIMVTGGLGTGKTRFALSMATRLAREGIYISAPGRLAAGASAGGCELPPSYHRISVDHEMPLPNVLEHLNLESNIFRADRRIVIVDSITGWLSDEFGSEPLEQAERRRLEVKAERLSDKLLSYQGMLLVITNEISSMLHPSAEEALYGRLISRLNMEMAERADRVFQLTAGLAVELKERSLRY</sequence>
<comment type="caution">
    <text evidence="18">The sequence shown here is derived from an EMBL/GenBank/DDBJ whole genome shotgun (WGS) entry which is preliminary data.</text>
</comment>
<keyword evidence="18" id="KW-0548">Nucleotidyltransferase</keyword>
<dbReference type="SUPFAM" id="SSF52540">
    <property type="entry name" value="P-loop containing nucleoside triphosphate hydrolases"/>
    <property type="match status" value="1"/>
</dbReference>
<organism evidence="18 19">
    <name type="scientific">Paenibacillus enshidis</name>
    <dbReference type="NCBI Taxonomy" id="1458439"/>
    <lineage>
        <taxon>Bacteria</taxon>
        <taxon>Bacillati</taxon>
        <taxon>Bacillota</taxon>
        <taxon>Bacilli</taxon>
        <taxon>Bacillales</taxon>
        <taxon>Paenibacillaceae</taxon>
        <taxon>Paenibacillus</taxon>
    </lineage>
</organism>
<comment type="pathway">
    <text evidence="6">Cofactor biosynthesis; adenosylcobalamin biosynthesis; adenosylcobalamin from cob(II)yrinate a,c-diamide: step 5/7.</text>
</comment>
<comment type="catalytic activity">
    <reaction evidence="1">
        <text>adenosylcob(III)inamide + ATP = adenosylcob(III)inamide phosphate + ADP + H(+)</text>
        <dbReference type="Rhea" id="RHEA:15769"/>
        <dbReference type="ChEBI" id="CHEBI:2480"/>
        <dbReference type="ChEBI" id="CHEBI:15378"/>
        <dbReference type="ChEBI" id="CHEBI:30616"/>
        <dbReference type="ChEBI" id="CHEBI:58502"/>
        <dbReference type="ChEBI" id="CHEBI:456216"/>
        <dbReference type="EC" id="2.7.1.156"/>
    </reaction>
</comment>
<reference evidence="18 19" key="1">
    <citation type="submission" date="2024-09" db="EMBL/GenBank/DDBJ databases">
        <title>Paenibacillus zeirhizospherea sp. nov., isolated from surface of the maize (Zea mays) roots in a horticulture field, Hungary.</title>
        <authorList>
            <person name="Marton D."/>
            <person name="Farkas M."/>
            <person name="Bedics A."/>
            <person name="Toth E."/>
            <person name="Tancsics A."/>
            <person name="Boka K."/>
            <person name="Maroti G."/>
            <person name="Kriszt B."/>
            <person name="Cserhati M."/>
        </authorList>
    </citation>
    <scope>NUCLEOTIDE SEQUENCE [LARGE SCALE GENOMIC DNA]</scope>
    <source>
        <strain evidence="18 19">KCTC 33519</strain>
    </source>
</reference>
<evidence type="ECO:0000256" key="11">
    <source>
        <dbReference type="ARBA" id="ARBA00022679"/>
    </source>
</evidence>
<dbReference type="EC" id="2.7.7.62" evidence="9"/>
<evidence type="ECO:0000256" key="14">
    <source>
        <dbReference type="ARBA" id="ARBA00022840"/>
    </source>
</evidence>
<dbReference type="PANTHER" id="PTHR34848">
    <property type="match status" value="1"/>
</dbReference>
<evidence type="ECO:0000313" key="18">
    <source>
        <dbReference type="EMBL" id="MFB5267961.1"/>
    </source>
</evidence>
<dbReference type="Proteomes" id="UP001580346">
    <property type="component" value="Unassembled WGS sequence"/>
</dbReference>
<dbReference type="InterPro" id="IPR027417">
    <property type="entry name" value="P-loop_NTPase"/>
</dbReference>
<evidence type="ECO:0000256" key="10">
    <source>
        <dbReference type="ARBA" id="ARBA00022573"/>
    </source>
</evidence>
<comment type="pathway">
    <text evidence="5">Cofactor biosynthesis; adenosylcobalamin biosynthesis; adenosylcobalamin from cob(II)yrinate a,c-diamide: step 6/7.</text>
</comment>
<evidence type="ECO:0000256" key="16">
    <source>
        <dbReference type="ARBA" id="ARBA00029570"/>
    </source>
</evidence>
<evidence type="ECO:0000256" key="9">
    <source>
        <dbReference type="ARBA" id="ARBA00012523"/>
    </source>
</evidence>
<evidence type="ECO:0000256" key="8">
    <source>
        <dbReference type="ARBA" id="ARBA00012016"/>
    </source>
</evidence>
<evidence type="ECO:0000256" key="4">
    <source>
        <dbReference type="ARBA" id="ARBA00003889"/>
    </source>
</evidence>
<keyword evidence="15" id="KW-0342">GTP-binding</keyword>
<evidence type="ECO:0000256" key="6">
    <source>
        <dbReference type="ARBA" id="ARBA00005159"/>
    </source>
</evidence>
<evidence type="ECO:0000256" key="1">
    <source>
        <dbReference type="ARBA" id="ARBA00000312"/>
    </source>
</evidence>
<dbReference type="GO" id="GO:0016779">
    <property type="term" value="F:nucleotidyltransferase activity"/>
    <property type="evidence" value="ECO:0007669"/>
    <property type="project" value="UniProtKB-KW"/>
</dbReference>
<protein>
    <recommendedName>
        <fullName evidence="16">Adenosylcobinamide kinase</fullName>
        <ecNumber evidence="8">2.7.1.156</ecNumber>
        <ecNumber evidence="9">2.7.7.62</ecNumber>
    </recommendedName>
    <alternativeName>
        <fullName evidence="17">Adenosylcobinamide-phosphate guanylyltransferase</fullName>
    </alternativeName>
</protein>
<evidence type="ECO:0000256" key="3">
    <source>
        <dbReference type="ARBA" id="ARBA00001522"/>
    </source>
</evidence>
<comment type="catalytic activity">
    <reaction evidence="2">
        <text>adenosylcob(III)inamide phosphate + GTP + H(+) = adenosylcob(III)inamide-GDP + diphosphate</text>
        <dbReference type="Rhea" id="RHEA:22712"/>
        <dbReference type="ChEBI" id="CHEBI:15378"/>
        <dbReference type="ChEBI" id="CHEBI:33019"/>
        <dbReference type="ChEBI" id="CHEBI:37565"/>
        <dbReference type="ChEBI" id="CHEBI:58502"/>
        <dbReference type="ChEBI" id="CHEBI:60487"/>
        <dbReference type="EC" id="2.7.7.62"/>
    </reaction>
</comment>
<comment type="catalytic activity">
    <reaction evidence="3">
        <text>adenosylcob(III)inamide + GTP = adenosylcob(III)inamide phosphate + GDP + H(+)</text>
        <dbReference type="Rhea" id="RHEA:15765"/>
        <dbReference type="ChEBI" id="CHEBI:2480"/>
        <dbReference type="ChEBI" id="CHEBI:15378"/>
        <dbReference type="ChEBI" id="CHEBI:37565"/>
        <dbReference type="ChEBI" id="CHEBI:58189"/>
        <dbReference type="ChEBI" id="CHEBI:58502"/>
        <dbReference type="EC" id="2.7.1.156"/>
    </reaction>
</comment>
<dbReference type="EC" id="2.7.1.156" evidence="8"/>
<dbReference type="InterPro" id="IPR003203">
    <property type="entry name" value="CobU/CobP"/>
</dbReference>